<dbReference type="Proteomes" id="UP000078555">
    <property type="component" value="Unassembled WGS sequence"/>
</dbReference>
<organism evidence="2 5">
    <name type="scientific">Plasmodium ovale wallikeri</name>
    <dbReference type="NCBI Taxonomy" id="864142"/>
    <lineage>
        <taxon>Eukaryota</taxon>
        <taxon>Sar</taxon>
        <taxon>Alveolata</taxon>
        <taxon>Apicomplexa</taxon>
        <taxon>Aconoidasida</taxon>
        <taxon>Haemosporida</taxon>
        <taxon>Plasmodiidae</taxon>
        <taxon>Plasmodium</taxon>
        <taxon>Plasmodium (Plasmodium)</taxon>
    </lineage>
</organism>
<evidence type="ECO:0000313" key="5">
    <source>
        <dbReference type="Proteomes" id="UP000078555"/>
    </source>
</evidence>
<dbReference type="EMBL" id="FLRD01001685">
    <property type="protein sequence ID" value="SBT57926.1"/>
    <property type="molecule type" value="Genomic_DNA"/>
</dbReference>
<keyword evidence="5" id="KW-1185">Reference proteome</keyword>
<dbReference type="AlphaFoldDB" id="A0A1A9ANW9"/>
<accession>A0A1A9ANW9</accession>
<evidence type="ECO:0000256" key="1">
    <source>
        <dbReference type="SAM" id="Phobius"/>
    </source>
</evidence>
<dbReference type="Proteomes" id="UP000078550">
    <property type="component" value="Unassembled WGS sequence"/>
</dbReference>
<evidence type="ECO:0000313" key="3">
    <source>
        <dbReference type="EMBL" id="SBT59463.1"/>
    </source>
</evidence>
<keyword evidence="1" id="KW-0472">Membrane</keyword>
<evidence type="ECO:0000313" key="2">
    <source>
        <dbReference type="EMBL" id="SBT57926.1"/>
    </source>
</evidence>
<reference evidence="2" key="2">
    <citation type="submission" date="2016-05" db="EMBL/GenBank/DDBJ databases">
        <authorList>
            <person name="Lavstsen T."/>
            <person name="Jespersen J.S."/>
        </authorList>
    </citation>
    <scope>NUCLEOTIDE SEQUENCE [LARGE SCALE GENOMIC DNA]</scope>
</reference>
<proteinExistence type="predicted"/>
<reference evidence="4 5" key="1">
    <citation type="submission" date="2016-05" db="EMBL/GenBank/DDBJ databases">
        <authorList>
            <person name="Naeem Raeece"/>
        </authorList>
    </citation>
    <scope>NUCLEOTIDE SEQUENCE [LARGE SCALE GENOMIC DNA]</scope>
</reference>
<gene>
    <name evidence="2" type="ORF">POVWA1_084500</name>
    <name evidence="3" type="ORF">POVWA2_096850</name>
</gene>
<keyword evidence="1" id="KW-0812">Transmembrane</keyword>
<evidence type="ECO:0000313" key="4">
    <source>
        <dbReference type="Proteomes" id="UP000078550"/>
    </source>
</evidence>
<feature type="transmembrane region" description="Helical" evidence="1">
    <location>
        <begin position="278"/>
        <end position="299"/>
    </location>
</feature>
<sequence>MDSDKFSFEEFKKSYIFLNTDNFTKVYDVFNDDKYKDTTGEEKCKIIKQKLSIPIGAEDLILRFCNNLYKIIAKYNNWENEYFEKISEDNKNYCIHLKYWLYEKTEINDVRGFNITDDFQKWKDELEEELKNKKKYPCKFNELSWTDRDKMRNIYAFVLIYYRNLKIFNQNEYIDCKYLDYMGKGLKEYYDSLIQCSKKEAQDNYCIEFNEFQKTHMGDNIYLSTSEDYLDYKFYDNETVNCPLEIKSLEYPLHLIYKEGKNRWHLSDQLIGSLNSSIISASSAIGTTVGISAFLLYLYKHTSFGSLFRTRMQKDNMILDDVNEGTQSLMLPTSHYESLPFENSDYNITYYSLNNS</sequence>
<protein>
    <submittedName>
        <fullName evidence="2">PIR Superfamily Protein</fullName>
    </submittedName>
</protein>
<dbReference type="EMBL" id="FLRE01003440">
    <property type="protein sequence ID" value="SBT59463.1"/>
    <property type="molecule type" value="Genomic_DNA"/>
</dbReference>
<name>A0A1A9ANW9_PLAOA</name>
<keyword evidence="1" id="KW-1133">Transmembrane helix</keyword>